<gene>
    <name evidence="1" type="ORF">J2786_000384</name>
</gene>
<sequence length="63" mass="7234">MEGEKKRSLQIVFIVFHPILNKKAKAAKYSQPFSLFLLINSYTPIFGYKSKFYFPSTNTAGIL</sequence>
<organism evidence="1 2">
    <name type="scientific">Chryseobacterium vietnamense</name>
    <dbReference type="NCBI Taxonomy" id="866785"/>
    <lineage>
        <taxon>Bacteria</taxon>
        <taxon>Pseudomonadati</taxon>
        <taxon>Bacteroidota</taxon>
        <taxon>Flavobacteriia</taxon>
        <taxon>Flavobacteriales</taxon>
        <taxon>Weeksellaceae</taxon>
        <taxon>Chryseobacterium group</taxon>
        <taxon>Chryseobacterium</taxon>
    </lineage>
</organism>
<proteinExistence type="predicted"/>
<accession>A0ACC6J2P2</accession>
<evidence type="ECO:0000313" key="2">
    <source>
        <dbReference type="Proteomes" id="UP001184833"/>
    </source>
</evidence>
<dbReference type="EMBL" id="JAVDQX010000001">
    <property type="protein sequence ID" value="MDR6457291.1"/>
    <property type="molecule type" value="Genomic_DNA"/>
</dbReference>
<keyword evidence="2" id="KW-1185">Reference proteome</keyword>
<dbReference type="Proteomes" id="UP001184833">
    <property type="component" value="Unassembled WGS sequence"/>
</dbReference>
<protein>
    <submittedName>
        <fullName evidence="1">Uncharacterized protein</fullName>
    </submittedName>
</protein>
<comment type="caution">
    <text evidence="1">The sequence shown here is derived from an EMBL/GenBank/DDBJ whole genome shotgun (WGS) entry which is preliminary data.</text>
</comment>
<reference evidence="1" key="1">
    <citation type="submission" date="2023-07" db="EMBL/GenBank/DDBJ databases">
        <title>Sorghum-associated microbial communities from plants grown in Nebraska, USA.</title>
        <authorList>
            <person name="Schachtman D."/>
        </authorList>
    </citation>
    <scope>NUCLEOTIDE SEQUENCE</scope>
    <source>
        <strain evidence="1">DS2329</strain>
    </source>
</reference>
<name>A0ACC6J2P2_9FLAO</name>
<evidence type="ECO:0000313" key="1">
    <source>
        <dbReference type="EMBL" id="MDR6457291.1"/>
    </source>
</evidence>